<dbReference type="RefSeq" id="WP_099044894.1">
    <property type="nucleotide sequence ID" value="NZ_BJJW01000001.1"/>
</dbReference>
<feature type="domain" description="Glucosyltransferase 3-like N-terminal" evidence="2">
    <location>
        <begin position="3"/>
        <end position="148"/>
    </location>
</feature>
<dbReference type="NCBIfam" id="NF007323">
    <property type="entry name" value="PRK09814.1-2"/>
    <property type="match status" value="1"/>
</dbReference>
<dbReference type="EMBL" id="BJJW01000001">
    <property type="protein sequence ID" value="GDZ82795.1"/>
    <property type="molecule type" value="Genomic_DNA"/>
</dbReference>
<evidence type="ECO:0000313" key="5">
    <source>
        <dbReference type="Proteomes" id="UP000323274"/>
    </source>
</evidence>
<accession>A0A5A5TYW4</accession>
<feature type="domain" description="Glucosyltransferase 3-like C-terminal" evidence="3">
    <location>
        <begin position="166"/>
        <end position="324"/>
    </location>
</feature>
<name>A0A5A5TYW4_LEUCI</name>
<gene>
    <name evidence="4" type="ORF">LCIT_00370</name>
</gene>
<protein>
    <recommendedName>
        <fullName evidence="6">Beta-1,6-galactofuranosyltransferase</fullName>
    </recommendedName>
</protein>
<reference evidence="4 5" key="1">
    <citation type="submission" date="2019-04" db="EMBL/GenBank/DDBJ databases">
        <title>A pseudo-fructophilic Leuconostoc citreum strain F192-5 isolated from peel of satsuma mandarin: the first report for isolation and characterization of strain-dependent fructophilic-like characteristics.</title>
        <authorList>
            <person name="Maeno S."/>
            <person name="Tanizawa Y."/>
            <person name="Kajikawa A."/>
            <person name="Kanesaki Y."/>
            <person name="Kubota E."/>
            <person name="Arita M."/>
            <person name="Leon D."/>
            <person name="Endo A."/>
        </authorList>
    </citation>
    <scope>NUCLEOTIDE SEQUENCE [LARGE SCALE GENOMIC DNA]</scope>
    <source>
        <strain evidence="4 5">F192-5</strain>
    </source>
</reference>
<keyword evidence="1" id="KW-0808">Transferase</keyword>
<dbReference type="AlphaFoldDB" id="A0A5A5TYW4"/>
<evidence type="ECO:0000256" key="1">
    <source>
        <dbReference type="ARBA" id="ARBA00022679"/>
    </source>
</evidence>
<proteinExistence type="predicted"/>
<dbReference type="Pfam" id="PF26337">
    <property type="entry name" value="Gtf3_C"/>
    <property type="match status" value="1"/>
</dbReference>
<evidence type="ECO:0000259" key="3">
    <source>
        <dbReference type="Pfam" id="PF26337"/>
    </source>
</evidence>
<evidence type="ECO:0000259" key="2">
    <source>
        <dbReference type="Pfam" id="PF26334"/>
    </source>
</evidence>
<organism evidence="4 5">
    <name type="scientific">Leuconostoc citreum</name>
    <dbReference type="NCBI Taxonomy" id="33964"/>
    <lineage>
        <taxon>Bacteria</taxon>
        <taxon>Bacillati</taxon>
        <taxon>Bacillota</taxon>
        <taxon>Bacilli</taxon>
        <taxon>Lactobacillales</taxon>
        <taxon>Lactobacillaceae</taxon>
        <taxon>Leuconostoc</taxon>
    </lineage>
</organism>
<dbReference type="Proteomes" id="UP000323274">
    <property type="component" value="Unassembled WGS sequence"/>
</dbReference>
<dbReference type="Pfam" id="PF26334">
    <property type="entry name" value="Gtf3_N"/>
    <property type="match status" value="1"/>
</dbReference>
<comment type="caution">
    <text evidence="4">The sequence shown here is derived from an EMBL/GenBank/DDBJ whole genome shotgun (WGS) entry which is preliminary data.</text>
</comment>
<sequence>MPNFITHTIEPWMPPGALKAKADYAHIADQSGWTVLPLARYNDARYDDATRTQFINSWLQQVNTNDIVLHQFPSYMSADFEVQFAKKLKARQVKRAILIHDIEPLRLMKHPIWEFDLLNLYDIVIVHSQAMKAQLQSLGVTSQFIIQPLFDYLGLSYSLVSFSHEINFAGTFQKSPWLQQAQNVHINLFGAKPKKWRDTTFPANVTYKGNLDPEQLIMAFRDGFGLIWDNDFEDKTYKTYTKYNAPHKASLYIRAGLPLIAWRESAIGQIIAEQEIGFVIDKLNQLPAQLSETTAAQFNIWQQNMQPLAQQLACGYFTKATLTQLTQ</sequence>
<dbReference type="InterPro" id="IPR058592">
    <property type="entry name" value="Gtf3_C"/>
</dbReference>
<evidence type="ECO:0008006" key="6">
    <source>
        <dbReference type="Google" id="ProtNLM"/>
    </source>
</evidence>
<dbReference type="Gene3D" id="3.40.50.2000">
    <property type="entry name" value="Glycogen Phosphorylase B"/>
    <property type="match status" value="2"/>
</dbReference>
<dbReference type="InterPro" id="IPR058591">
    <property type="entry name" value="Gtf3_N"/>
</dbReference>
<dbReference type="PIRSF" id="PIRSF007023">
    <property type="entry name" value="UDP-Galf_transf"/>
    <property type="match status" value="1"/>
</dbReference>
<evidence type="ECO:0000313" key="4">
    <source>
        <dbReference type="EMBL" id="GDZ82795.1"/>
    </source>
</evidence>